<feature type="compositionally biased region" description="Acidic residues" evidence="5">
    <location>
        <begin position="517"/>
        <end position="528"/>
    </location>
</feature>
<dbReference type="Proteomes" id="UP000554235">
    <property type="component" value="Unassembled WGS sequence"/>
</dbReference>
<feature type="domain" description="Sulfatase N-terminal" evidence="7">
    <location>
        <begin position="34"/>
        <end position="301"/>
    </location>
</feature>
<proteinExistence type="inferred from homology"/>
<keyword evidence="2 6" id="KW-0732">Signal</keyword>
<feature type="compositionally biased region" description="Basic and acidic residues" evidence="5">
    <location>
        <begin position="544"/>
        <end position="559"/>
    </location>
</feature>
<feature type="signal peptide" evidence="6">
    <location>
        <begin position="1"/>
        <end position="18"/>
    </location>
</feature>
<dbReference type="AlphaFoldDB" id="A0A8H4PE95"/>
<feature type="region of interest" description="Disordered" evidence="5">
    <location>
        <begin position="500"/>
        <end position="607"/>
    </location>
</feature>
<dbReference type="PANTHER" id="PTHR43108">
    <property type="entry name" value="N-ACETYLGLUCOSAMINE-6-SULFATASE FAMILY MEMBER"/>
    <property type="match status" value="1"/>
</dbReference>
<evidence type="ECO:0000313" key="8">
    <source>
        <dbReference type="EMBL" id="KAF4467673.1"/>
    </source>
</evidence>
<evidence type="ECO:0000256" key="4">
    <source>
        <dbReference type="ARBA" id="ARBA00023180"/>
    </source>
</evidence>
<comment type="caution">
    <text evidence="8">The sequence shown here is derived from an EMBL/GenBank/DDBJ whole genome shotgun (WGS) entry which is preliminary data.</text>
</comment>
<keyword evidence="4" id="KW-0325">Glycoprotein</keyword>
<dbReference type="SUPFAM" id="SSF53649">
    <property type="entry name" value="Alkaline phosphatase-like"/>
    <property type="match status" value="1"/>
</dbReference>
<dbReference type="GO" id="GO:0008449">
    <property type="term" value="F:N-acetylglucosamine-6-sulfatase activity"/>
    <property type="evidence" value="ECO:0007669"/>
    <property type="project" value="TreeGrafter"/>
</dbReference>
<evidence type="ECO:0000256" key="6">
    <source>
        <dbReference type="SAM" id="SignalP"/>
    </source>
</evidence>
<accession>A0A8H4PE95</accession>
<dbReference type="EMBL" id="JAADYS010000708">
    <property type="protein sequence ID" value="KAF4467673.1"/>
    <property type="molecule type" value="Genomic_DNA"/>
</dbReference>
<dbReference type="OrthoDB" id="96314at2759"/>
<evidence type="ECO:0000259" key="7">
    <source>
        <dbReference type="Pfam" id="PF00884"/>
    </source>
</evidence>
<dbReference type="InterPro" id="IPR017850">
    <property type="entry name" value="Alkaline_phosphatase_core_sf"/>
</dbReference>
<feature type="compositionally biased region" description="Acidic residues" evidence="5">
    <location>
        <begin position="576"/>
        <end position="586"/>
    </location>
</feature>
<feature type="compositionally biased region" description="Polar residues" evidence="5">
    <location>
        <begin position="500"/>
        <end position="510"/>
    </location>
</feature>
<dbReference type="GO" id="GO:0005539">
    <property type="term" value="F:glycosaminoglycan binding"/>
    <property type="evidence" value="ECO:0007669"/>
    <property type="project" value="TreeGrafter"/>
</dbReference>
<gene>
    <name evidence="8" type="ORF">FALBO_5456</name>
</gene>
<evidence type="ECO:0000256" key="2">
    <source>
        <dbReference type="ARBA" id="ARBA00022729"/>
    </source>
</evidence>
<dbReference type="Pfam" id="PF00884">
    <property type="entry name" value="Sulfatase"/>
    <property type="match status" value="1"/>
</dbReference>
<evidence type="ECO:0000256" key="3">
    <source>
        <dbReference type="ARBA" id="ARBA00022801"/>
    </source>
</evidence>
<evidence type="ECO:0000256" key="1">
    <source>
        <dbReference type="ARBA" id="ARBA00008779"/>
    </source>
</evidence>
<keyword evidence="3" id="KW-0378">Hydrolase</keyword>
<dbReference type="PROSITE" id="PS00523">
    <property type="entry name" value="SULFATASE_1"/>
    <property type="match status" value="1"/>
</dbReference>
<dbReference type="InterPro" id="IPR000917">
    <property type="entry name" value="Sulfatase_N"/>
</dbReference>
<protein>
    <submittedName>
        <fullName evidence="8">Arylsulfatase</fullName>
    </submittedName>
</protein>
<dbReference type="Gene3D" id="3.40.720.10">
    <property type="entry name" value="Alkaline Phosphatase, subunit A"/>
    <property type="match status" value="1"/>
</dbReference>
<reference evidence="8 9" key="1">
    <citation type="submission" date="2020-01" db="EMBL/GenBank/DDBJ databases">
        <title>Identification and distribution of gene clusters putatively required for synthesis of sphingolipid metabolism inhibitors in phylogenetically diverse species of the filamentous fungus Fusarium.</title>
        <authorList>
            <person name="Kim H.-S."/>
            <person name="Busman M."/>
            <person name="Brown D.W."/>
            <person name="Divon H."/>
            <person name="Uhlig S."/>
            <person name="Proctor R.H."/>
        </authorList>
    </citation>
    <scope>NUCLEOTIDE SEQUENCE [LARGE SCALE GENOMIC DNA]</scope>
    <source>
        <strain evidence="8 9">NRRL 20459</strain>
    </source>
</reference>
<organism evidence="8 9">
    <name type="scientific">Fusarium albosuccineum</name>
    <dbReference type="NCBI Taxonomy" id="1237068"/>
    <lineage>
        <taxon>Eukaryota</taxon>
        <taxon>Fungi</taxon>
        <taxon>Dikarya</taxon>
        <taxon>Ascomycota</taxon>
        <taxon>Pezizomycotina</taxon>
        <taxon>Sordariomycetes</taxon>
        <taxon>Hypocreomycetidae</taxon>
        <taxon>Hypocreales</taxon>
        <taxon>Nectriaceae</taxon>
        <taxon>Fusarium</taxon>
        <taxon>Fusarium decemcellulare species complex</taxon>
    </lineage>
</organism>
<dbReference type="PANTHER" id="PTHR43108:SF8">
    <property type="entry name" value="SD21168P"/>
    <property type="match status" value="1"/>
</dbReference>
<comment type="similarity">
    <text evidence="1">Belongs to the sulfatase family.</text>
</comment>
<name>A0A8H4PE95_9HYPO</name>
<dbReference type="InterPro" id="IPR024607">
    <property type="entry name" value="Sulfatase_CS"/>
</dbReference>
<evidence type="ECO:0000256" key="5">
    <source>
        <dbReference type="SAM" id="MobiDB-lite"/>
    </source>
</evidence>
<dbReference type="CDD" id="cd16147">
    <property type="entry name" value="G6S"/>
    <property type="match status" value="1"/>
</dbReference>
<feature type="chain" id="PRO_5034243561" evidence="6">
    <location>
        <begin position="19"/>
        <end position="607"/>
    </location>
</feature>
<sequence>MVCLASFVALTAMSITAGGLSLAAKADGDATSKPNIIFILTDDQDSQMDSLDYMPHLKDHMMDKGVTYKHHCCTVALCCPARATIWTGLHAHNTNVTDLKPPYGTSPKYIFQKHGYNTYHVGKFLNSHGVKNYNRPCSKGWTGSEFLLDPHAYNYKHPKMSKDYRPVRDYKGHYNTDLVAKNSFGFLKQAIKKEKPFFLTIAPVAPHNDIHGGKSYPPTPAKKYRHKFPDAKASGASWIKTLEKLGNDSVKTNDHFYRRRLQALQSVDEIIDELFARLKKNKLLENTYIFYSADNGFHISQCSQAKPVATITAHIDLAPTFARLAGVPGRKQTDGSPIHIPGKTKAIKQEHANIKFWSLKAPPHDHLGRVDNTYKALRLIGDGYSLYYSVWCNHDHELYDMTNDPHQMKNLFASGFKHNTETSNITPTTLGVTDHKLATRLDGLMFVLKSCEGHTCRKPWKALMPGSKVPTLKQALHPKGLIQHWKKTHDLEGMGLKQVANNDTSWSSDGQGKDGTDDSDWIEDDDDWLTNNDNTEWVCNSKVKASDPEDKENEARDESNDWDEEDLRDSFMEGSETWEAEDELDGIPDNTQGLGAIGGDPAWAMWT</sequence>
<evidence type="ECO:0000313" key="9">
    <source>
        <dbReference type="Proteomes" id="UP000554235"/>
    </source>
</evidence>
<keyword evidence="9" id="KW-1185">Reference proteome</keyword>